<dbReference type="Proteomes" id="UP000756921">
    <property type="component" value="Unassembled WGS sequence"/>
</dbReference>
<dbReference type="AlphaFoldDB" id="A0A9P6KJG9"/>
<protein>
    <submittedName>
        <fullName evidence="1">Uncharacterized protein</fullName>
    </submittedName>
</protein>
<accession>A0A9P6KJG9</accession>
<gene>
    <name evidence="1" type="ORF">PMIN01_13165</name>
</gene>
<reference evidence="1" key="1">
    <citation type="journal article" date="2020" name="Mol. Plant Microbe Interact.">
        <title>Genome Sequence of the Biocontrol Agent Coniothyrium minitans strain Conio (IMI 134523).</title>
        <authorList>
            <person name="Patel D."/>
            <person name="Shittu T.A."/>
            <person name="Baroncelli R."/>
            <person name="Muthumeenakshi S."/>
            <person name="Osborne T.H."/>
            <person name="Janganan T.K."/>
            <person name="Sreenivasaprasad S."/>
        </authorList>
    </citation>
    <scope>NUCLEOTIDE SEQUENCE</scope>
    <source>
        <strain evidence="1">Conio</strain>
    </source>
</reference>
<name>A0A9P6KJG9_9PLEO</name>
<comment type="caution">
    <text evidence="1">The sequence shown here is derived from an EMBL/GenBank/DDBJ whole genome shotgun (WGS) entry which is preliminary data.</text>
</comment>
<sequence length="102" mass="11880">MLRGHAAREPDITSLSKRHRFSRNERARAICMYGNCAVARFRDWWHVKGRKGGWKRDQVFGSKRRSWRATTYLQLLGTPNPPAPGDGLEFTLHMMTVWKDPP</sequence>
<keyword evidence="2" id="KW-1185">Reference proteome</keyword>
<organism evidence="1 2">
    <name type="scientific">Paraphaeosphaeria minitans</name>
    <dbReference type="NCBI Taxonomy" id="565426"/>
    <lineage>
        <taxon>Eukaryota</taxon>
        <taxon>Fungi</taxon>
        <taxon>Dikarya</taxon>
        <taxon>Ascomycota</taxon>
        <taxon>Pezizomycotina</taxon>
        <taxon>Dothideomycetes</taxon>
        <taxon>Pleosporomycetidae</taxon>
        <taxon>Pleosporales</taxon>
        <taxon>Massarineae</taxon>
        <taxon>Didymosphaeriaceae</taxon>
        <taxon>Paraphaeosphaeria</taxon>
    </lineage>
</organism>
<evidence type="ECO:0000313" key="1">
    <source>
        <dbReference type="EMBL" id="KAF9728785.1"/>
    </source>
</evidence>
<proteinExistence type="predicted"/>
<dbReference type="EMBL" id="WJXW01000018">
    <property type="protein sequence ID" value="KAF9728785.1"/>
    <property type="molecule type" value="Genomic_DNA"/>
</dbReference>
<dbReference type="OrthoDB" id="10444093at2759"/>
<evidence type="ECO:0000313" key="2">
    <source>
        <dbReference type="Proteomes" id="UP000756921"/>
    </source>
</evidence>